<organism evidence="2 3">
    <name type="scientific">Sphingomicrobium sediminis</name>
    <dbReference type="NCBI Taxonomy" id="2950949"/>
    <lineage>
        <taxon>Bacteria</taxon>
        <taxon>Pseudomonadati</taxon>
        <taxon>Pseudomonadota</taxon>
        <taxon>Alphaproteobacteria</taxon>
        <taxon>Sphingomonadales</taxon>
        <taxon>Sphingomonadaceae</taxon>
        <taxon>Sphingomicrobium</taxon>
    </lineage>
</organism>
<proteinExistence type="predicted"/>
<keyword evidence="1" id="KW-0472">Membrane</keyword>
<gene>
    <name evidence="2" type="ORF">NDO55_11485</name>
</gene>
<feature type="transmembrane region" description="Helical" evidence="1">
    <location>
        <begin position="40"/>
        <end position="60"/>
    </location>
</feature>
<evidence type="ECO:0000313" key="2">
    <source>
        <dbReference type="EMBL" id="MCM8558441.1"/>
    </source>
</evidence>
<accession>A0A9X2EJ57</accession>
<dbReference type="EMBL" id="JAMSHT010000001">
    <property type="protein sequence ID" value="MCM8558441.1"/>
    <property type="molecule type" value="Genomic_DNA"/>
</dbReference>
<dbReference type="Proteomes" id="UP001155128">
    <property type="component" value="Unassembled WGS sequence"/>
</dbReference>
<protein>
    <submittedName>
        <fullName evidence="2">Uncharacterized protein</fullName>
    </submittedName>
</protein>
<feature type="transmembrane region" description="Helical" evidence="1">
    <location>
        <begin position="66"/>
        <end position="86"/>
    </location>
</feature>
<comment type="caution">
    <text evidence="2">The sequence shown here is derived from an EMBL/GenBank/DDBJ whole genome shotgun (WGS) entry which is preliminary data.</text>
</comment>
<keyword evidence="1" id="KW-1133">Transmembrane helix</keyword>
<reference evidence="2" key="1">
    <citation type="submission" date="2022-06" db="EMBL/GenBank/DDBJ databases">
        <title>Sphingomicrobium sedimins sp. nov., a marine bacterium isolated from tidal flat.</title>
        <authorList>
            <person name="Kim C.-H."/>
            <person name="Yoo Y."/>
            <person name="Kim J.-J."/>
        </authorList>
    </citation>
    <scope>NUCLEOTIDE SEQUENCE</scope>
    <source>
        <strain evidence="2">GRR-S6-50</strain>
    </source>
</reference>
<keyword evidence="1" id="KW-0812">Transmembrane</keyword>
<dbReference type="AlphaFoldDB" id="A0A9X2EJ57"/>
<keyword evidence="3" id="KW-1185">Reference proteome</keyword>
<dbReference type="RefSeq" id="WP_252115329.1">
    <property type="nucleotide sequence ID" value="NZ_JAMSHT010000001.1"/>
</dbReference>
<feature type="transmembrane region" description="Helical" evidence="1">
    <location>
        <begin position="106"/>
        <end position="129"/>
    </location>
</feature>
<evidence type="ECO:0000313" key="3">
    <source>
        <dbReference type="Proteomes" id="UP001155128"/>
    </source>
</evidence>
<sequence>MSEQEQEISTEVEQPAWKIRQAKLRGADTEHLGYDFLKTVMNVSLLSLGAVLTLGETAYADLIPDWGLFASIGLIALAGISSFIALQEMVRLFNGVIEQSQTLRFLEPIAPTLFGGGISLFVGLAIGIFG</sequence>
<name>A0A9X2EJ57_9SPHN</name>
<evidence type="ECO:0000256" key="1">
    <source>
        <dbReference type="SAM" id="Phobius"/>
    </source>
</evidence>